<name>A0AA39SJT9_ACESA</name>
<reference evidence="1" key="2">
    <citation type="submission" date="2023-06" db="EMBL/GenBank/DDBJ databases">
        <authorList>
            <person name="Swenson N.G."/>
            <person name="Wegrzyn J.L."/>
            <person name="Mcevoy S.L."/>
        </authorList>
    </citation>
    <scope>NUCLEOTIDE SEQUENCE</scope>
    <source>
        <strain evidence="1">NS2018</strain>
        <tissue evidence="1">Leaf</tissue>
    </source>
</reference>
<protein>
    <submittedName>
        <fullName evidence="1">Uncharacterized protein</fullName>
    </submittedName>
</protein>
<dbReference type="AlphaFoldDB" id="A0AA39SJT9"/>
<reference evidence="1" key="1">
    <citation type="journal article" date="2022" name="Plant J.">
        <title>Strategies of tolerance reflected in two North American maple genomes.</title>
        <authorList>
            <person name="McEvoy S.L."/>
            <person name="Sezen U.U."/>
            <person name="Trouern-Trend A."/>
            <person name="McMahon S.M."/>
            <person name="Schaberg P.G."/>
            <person name="Yang J."/>
            <person name="Wegrzyn J.L."/>
            <person name="Swenson N.G."/>
        </authorList>
    </citation>
    <scope>NUCLEOTIDE SEQUENCE</scope>
    <source>
        <strain evidence="1">NS2018</strain>
    </source>
</reference>
<proteinExistence type="predicted"/>
<accession>A0AA39SJT9</accession>
<comment type="caution">
    <text evidence="1">The sequence shown here is derived from an EMBL/GenBank/DDBJ whole genome shotgun (WGS) entry which is preliminary data.</text>
</comment>
<organism evidence="1 2">
    <name type="scientific">Acer saccharum</name>
    <name type="common">Sugar maple</name>
    <dbReference type="NCBI Taxonomy" id="4024"/>
    <lineage>
        <taxon>Eukaryota</taxon>
        <taxon>Viridiplantae</taxon>
        <taxon>Streptophyta</taxon>
        <taxon>Embryophyta</taxon>
        <taxon>Tracheophyta</taxon>
        <taxon>Spermatophyta</taxon>
        <taxon>Magnoliopsida</taxon>
        <taxon>eudicotyledons</taxon>
        <taxon>Gunneridae</taxon>
        <taxon>Pentapetalae</taxon>
        <taxon>rosids</taxon>
        <taxon>malvids</taxon>
        <taxon>Sapindales</taxon>
        <taxon>Sapindaceae</taxon>
        <taxon>Hippocastanoideae</taxon>
        <taxon>Acereae</taxon>
        <taxon>Acer</taxon>
    </lineage>
</organism>
<keyword evidence="2" id="KW-1185">Reference proteome</keyword>
<sequence>MLLIKNLVCQLNWVVLARLIWLLHTNTVLRPGSRLKETRDVVGEDDCWAEVNSEGRTDSSAGLAAACVPAGTVIMEEWLSMTMAVGE</sequence>
<gene>
    <name evidence="1" type="ORF">LWI29_004934</name>
</gene>
<dbReference type="EMBL" id="JAUESC010000003">
    <property type="protein sequence ID" value="KAK0599401.1"/>
    <property type="molecule type" value="Genomic_DNA"/>
</dbReference>
<evidence type="ECO:0000313" key="1">
    <source>
        <dbReference type="EMBL" id="KAK0599401.1"/>
    </source>
</evidence>
<dbReference type="Proteomes" id="UP001168877">
    <property type="component" value="Unassembled WGS sequence"/>
</dbReference>
<evidence type="ECO:0000313" key="2">
    <source>
        <dbReference type="Proteomes" id="UP001168877"/>
    </source>
</evidence>